<accession>A0A7R9MS69</accession>
<dbReference type="AlphaFoldDB" id="A0A7R9MS69"/>
<dbReference type="EMBL" id="CAJPVJ010046609">
    <property type="protein sequence ID" value="CAG2182634.1"/>
    <property type="molecule type" value="Genomic_DNA"/>
</dbReference>
<evidence type="ECO:0000256" key="1">
    <source>
        <dbReference type="SAM" id="MobiDB-lite"/>
    </source>
</evidence>
<feature type="region of interest" description="Disordered" evidence="1">
    <location>
        <begin position="78"/>
        <end position="139"/>
    </location>
</feature>
<reference evidence="2" key="1">
    <citation type="submission" date="2020-11" db="EMBL/GenBank/DDBJ databases">
        <authorList>
            <person name="Tran Van P."/>
        </authorList>
    </citation>
    <scope>NUCLEOTIDE SEQUENCE</scope>
</reference>
<gene>
    <name evidence="2" type="ORF">ONB1V03_LOCUS22055</name>
</gene>
<evidence type="ECO:0000313" key="3">
    <source>
        <dbReference type="Proteomes" id="UP000728032"/>
    </source>
</evidence>
<feature type="non-terminal residue" evidence="2">
    <location>
        <position position="139"/>
    </location>
</feature>
<dbReference type="OrthoDB" id="5877983at2759"/>
<protein>
    <submittedName>
        <fullName evidence="2">Uncharacterized protein</fullName>
    </submittedName>
</protein>
<organism evidence="2">
    <name type="scientific">Oppiella nova</name>
    <dbReference type="NCBI Taxonomy" id="334625"/>
    <lineage>
        <taxon>Eukaryota</taxon>
        <taxon>Metazoa</taxon>
        <taxon>Ecdysozoa</taxon>
        <taxon>Arthropoda</taxon>
        <taxon>Chelicerata</taxon>
        <taxon>Arachnida</taxon>
        <taxon>Acari</taxon>
        <taxon>Acariformes</taxon>
        <taxon>Sarcoptiformes</taxon>
        <taxon>Oribatida</taxon>
        <taxon>Brachypylina</taxon>
        <taxon>Oppioidea</taxon>
        <taxon>Oppiidae</taxon>
        <taxon>Oppiella</taxon>
    </lineage>
</organism>
<evidence type="ECO:0000313" key="2">
    <source>
        <dbReference type="EMBL" id="CAD7665498.1"/>
    </source>
</evidence>
<name>A0A7R9MS69_9ACAR</name>
<dbReference type="EMBL" id="OC961434">
    <property type="protein sequence ID" value="CAD7665498.1"/>
    <property type="molecule type" value="Genomic_DNA"/>
</dbReference>
<dbReference type="Proteomes" id="UP000728032">
    <property type="component" value="Unassembled WGS sequence"/>
</dbReference>
<proteinExistence type="predicted"/>
<keyword evidence="3" id="KW-1185">Reference proteome</keyword>
<sequence length="139" mass="14609">MQSSNGMSGGMSGGPMQLGGLFAGGVPKLRQTGSKLVANGLTVSANKVNNSYTKTDESVRPTNTSINTSIKTSLESKFQSNSNNNSSFLHPINGLNISNNNKFHTMKAREKPNYVVNDSKGQAPQVPPSGPTKTSAPLL</sequence>